<dbReference type="Proteomes" id="UP001140066">
    <property type="component" value="Unassembled WGS sequence"/>
</dbReference>
<gene>
    <name evidence="1" type="ORF">GGI18_002042</name>
</gene>
<keyword evidence="2" id="KW-1185">Reference proteome</keyword>
<proteinExistence type="predicted"/>
<evidence type="ECO:0000313" key="1">
    <source>
        <dbReference type="EMBL" id="KAJ2790052.1"/>
    </source>
</evidence>
<sequence>MPGDESIASAPLALELPTKLTTPTVPAVPAPTADSPEASTLPADALSEILSNNEEYMVVYWAVEALKSQLRRARSDMQMLVSLRQQALARPLEYVEALVDGSAPRAPPQQAVVEVPSVYLEPYLSCADPEAIEEYIGVVKSVLSANDIGKYRALAATNKVAGSSVIKSTPIRHLPPAMNKAALHASRPPSSTNFSLLTGNTVVATPYNSPRPQPALQSVGSIESAALTAAPTATLDLIPAASSTSSAAGTVPVAPAVVRANTEPIYCAPQHAAPTMIDTAVVSEIAAETSQPPAMSSSKSYNRVSVTQPGSPTKRGQSQKTLTPQILES</sequence>
<feature type="non-terminal residue" evidence="1">
    <location>
        <position position="329"/>
    </location>
</feature>
<reference evidence="1" key="1">
    <citation type="submission" date="2022-07" db="EMBL/GenBank/DDBJ databases">
        <title>Phylogenomic reconstructions and comparative analyses of Kickxellomycotina fungi.</title>
        <authorList>
            <person name="Reynolds N.K."/>
            <person name="Stajich J.E."/>
            <person name="Barry K."/>
            <person name="Grigoriev I.V."/>
            <person name="Crous P."/>
            <person name="Smith M.E."/>
        </authorList>
    </citation>
    <scope>NUCLEOTIDE SEQUENCE</scope>
    <source>
        <strain evidence="1">BCRC 34191</strain>
    </source>
</reference>
<evidence type="ECO:0000313" key="2">
    <source>
        <dbReference type="Proteomes" id="UP001140066"/>
    </source>
</evidence>
<dbReference type="EMBL" id="JANBUK010000421">
    <property type="protein sequence ID" value="KAJ2790052.1"/>
    <property type="molecule type" value="Genomic_DNA"/>
</dbReference>
<accession>A0ACC1KIH8</accession>
<protein>
    <submittedName>
        <fullName evidence="1">Uncharacterized protein</fullName>
    </submittedName>
</protein>
<comment type="caution">
    <text evidence="1">The sequence shown here is derived from an EMBL/GenBank/DDBJ whole genome shotgun (WGS) entry which is preliminary data.</text>
</comment>
<name>A0ACC1KIH8_9FUNG</name>
<organism evidence="1 2">
    <name type="scientific">Coemansia linderi</name>
    <dbReference type="NCBI Taxonomy" id="2663919"/>
    <lineage>
        <taxon>Eukaryota</taxon>
        <taxon>Fungi</taxon>
        <taxon>Fungi incertae sedis</taxon>
        <taxon>Zoopagomycota</taxon>
        <taxon>Kickxellomycotina</taxon>
        <taxon>Kickxellomycetes</taxon>
        <taxon>Kickxellales</taxon>
        <taxon>Kickxellaceae</taxon>
        <taxon>Coemansia</taxon>
    </lineage>
</organism>